<evidence type="ECO:0000313" key="6">
    <source>
        <dbReference type="RefSeq" id="XP_015603977.1"/>
    </source>
</evidence>
<dbReference type="GeneID" id="107271917"/>
<dbReference type="GO" id="GO:0030833">
    <property type="term" value="P:regulation of actin filament polymerization"/>
    <property type="evidence" value="ECO:0007669"/>
    <property type="project" value="TreeGrafter"/>
</dbReference>
<reference evidence="6 7" key="1">
    <citation type="submission" date="2025-04" db="UniProtKB">
        <authorList>
            <consortium name="RefSeq"/>
        </authorList>
    </citation>
    <scope>IDENTIFICATION</scope>
</reference>
<dbReference type="Proteomes" id="UP000694920">
    <property type="component" value="Unplaced"/>
</dbReference>
<evidence type="ECO:0000256" key="4">
    <source>
        <dbReference type="ARBA" id="ARBA00022553"/>
    </source>
</evidence>
<comment type="similarity">
    <text evidence="2">Belongs to the MLF family.</text>
</comment>
<evidence type="ECO:0000313" key="7">
    <source>
        <dbReference type="RefSeq" id="XP_015603978.1"/>
    </source>
</evidence>
<dbReference type="Pfam" id="PF10248">
    <property type="entry name" value="Mlf1IP"/>
    <property type="match status" value="1"/>
</dbReference>
<protein>
    <submittedName>
        <fullName evidence="6 7">HCLS1-associated protein X-1</fullName>
    </submittedName>
</protein>
<dbReference type="GO" id="GO:0015629">
    <property type="term" value="C:actin cytoskeleton"/>
    <property type="evidence" value="ECO:0007669"/>
    <property type="project" value="TreeGrafter"/>
</dbReference>
<organism evidence="5 6">
    <name type="scientific">Cephus cinctus</name>
    <name type="common">Wheat stem sawfly</name>
    <dbReference type="NCBI Taxonomy" id="211228"/>
    <lineage>
        <taxon>Eukaryota</taxon>
        <taxon>Metazoa</taxon>
        <taxon>Ecdysozoa</taxon>
        <taxon>Arthropoda</taxon>
        <taxon>Hexapoda</taxon>
        <taxon>Insecta</taxon>
        <taxon>Pterygota</taxon>
        <taxon>Neoptera</taxon>
        <taxon>Endopterygota</taxon>
        <taxon>Hymenoptera</taxon>
        <taxon>Cephoidea</taxon>
        <taxon>Cephidae</taxon>
        <taxon>Cephus</taxon>
    </lineage>
</organism>
<evidence type="ECO:0000313" key="5">
    <source>
        <dbReference type="Proteomes" id="UP000694920"/>
    </source>
</evidence>
<dbReference type="PANTHER" id="PTHR14938:SF2">
    <property type="entry name" value="HCLS1-ASSOCIATED PROTEIN X-1"/>
    <property type="match status" value="1"/>
</dbReference>
<dbReference type="GO" id="GO:0005739">
    <property type="term" value="C:mitochondrion"/>
    <property type="evidence" value="ECO:0007669"/>
    <property type="project" value="TreeGrafter"/>
</dbReference>
<proteinExistence type="inferred from homology"/>
<keyword evidence="3" id="KW-0963">Cytoplasm</keyword>
<dbReference type="RefSeq" id="XP_015603978.1">
    <property type="nucleotide sequence ID" value="XM_015748492.1"/>
</dbReference>
<accession>A0AAJ7FR05</accession>
<evidence type="ECO:0000256" key="2">
    <source>
        <dbReference type="ARBA" id="ARBA00008332"/>
    </source>
</evidence>
<dbReference type="PANTHER" id="PTHR14938">
    <property type="entry name" value="HCLS1-ASSOCIATED PROTEIN X-1"/>
    <property type="match status" value="1"/>
</dbReference>
<dbReference type="AlphaFoldDB" id="A0AAJ7FR05"/>
<keyword evidence="5" id="KW-1185">Reference proteome</keyword>
<dbReference type="GO" id="GO:0016324">
    <property type="term" value="C:apical plasma membrane"/>
    <property type="evidence" value="ECO:0007669"/>
    <property type="project" value="TreeGrafter"/>
</dbReference>
<dbReference type="KEGG" id="ccin:107271917"/>
<evidence type="ECO:0000256" key="1">
    <source>
        <dbReference type="ARBA" id="ARBA00004496"/>
    </source>
</evidence>
<sequence length="286" mass="33354">MSFFNFFQNLFAGGNNQRPPNDRYEEHWEPRHSFRNPIWQNDEDDDDEIGDNDFRNPRHGFHFHIFSDPLQITKFFETEMDNMLKGFFSGFGQGEITSPFGNDEVFKALPHGKPQRKENLRDEFLKPGYEQPALDQSGFSKPKVDADLDGKVSTDELMKVWTKPSTSQEIQTYSPNRQFNIQSFGKSIITRSIRRPDGTMEQHRTVKDSEGNEETTVTRQIGDKTHTVVTKLDKNGIQTTTENLVNIDENELKDFEKKWSIQPQPRNDFPLSNFPWHKFFSPSPKL</sequence>
<evidence type="ECO:0000256" key="3">
    <source>
        <dbReference type="ARBA" id="ARBA00022490"/>
    </source>
</evidence>
<dbReference type="GO" id="GO:0030136">
    <property type="term" value="C:clathrin-coated vesicle"/>
    <property type="evidence" value="ECO:0007669"/>
    <property type="project" value="TreeGrafter"/>
</dbReference>
<dbReference type="GO" id="GO:0043066">
    <property type="term" value="P:negative regulation of apoptotic process"/>
    <property type="evidence" value="ECO:0007669"/>
    <property type="project" value="InterPro"/>
</dbReference>
<dbReference type="RefSeq" id="XP_015603977.1">
    <property type="nucleotide sequence ID" value="XM_015748491.1"/>
</dbReference>
<dbReference type="InterPro" id="IPR017248">
    <property type="entry name" value="HAX-1"/>
</dbReference>
<name>A0AAJ7FR05_CEPCN</name>
<dbReference type="InterPro" id="IPR019376">
    <property type="entry name" value="Myeloid_leukemia_factor"/>
</dbReference>
<dbReference type="GO" id="GO:0016529">
    <property type="term" value="C:sarcoplasmic reticulum"/>
    <property type="evidence" value="ECO:0007669"/>
    <property type="project" value="TreeGrafter"/>
</dbReference>
<gene>
    <name evidence="6 7" type="primary">LOC107271917</name>
</gene>
<keyword evidence="4" id="KW-0597">Phosphoprotein</keyword>
<comment type="subcellular location">
    <subcellularLocation>
        <location evidence="1">Cytoplasm</location>
    </subcellularLocation>
</comment>